<keyword evidence="3" id="KW-1185">Reference proteome</keyword>
<reference evidence="2" key="1">
    <citation type="submission" date="2022-12" db="EMBL/GenBank/DDBJ databases">
        <authorList>
            <person name="Petersen C."/>
        </authorList>
    </citation>
    <scope>NUCLEOTIDE SEQUENCE</scope>
    <source>
        <strain evidence="2">IBT 29677</strain>
    </source>
</reference>
<feature type="region of interest" description="Disordered" evidence="1">
    <location>
        <begin position="38"/>
        <end position="62"/>
    </location>
</feature>
<dbReference type="Proteomes" id="UP001147747">
    <property type="component" value="Unassembled WGS sequence"/>
</dbReference>
<proteinExistence type="predicted"/>
<name>A0A9W9SDD5_9EURO</name>
<comment type="caution">
    <text evidence="2">The sequence shown here is derived from an EMBL/GenBank/DDBJ whole genome shotgun (WGS) entry which is preliminary data.</text>
</comment>
<evidence type="ECO:0000256" key="1">
    <source>
        <dbReference type="SAM" id="MobiDB-lite"/>
    </source>
</evidence>
<dbReference type="EMBL" id="JAPZBU010000012">
    <property type="protein sequence ID" value="KAJ5376325.1"/>
    <property type="molecule type" value="Genomic_DNA"/>
</dbReference>
<accession>A0A9W9SDD5</accession>
<organism evidence="2 3">
    <name type="scientific">Penicillium cosmopolitanum</name>
    <dbReference type="NCBI Taxonomy" id="1131564"/>
    <lineage>
        <taxon>Eukaryota</taxon>
        <taxon>Fungi</taxon>
        <taxon>Dikarya</taxon>
        <taxon>Ascomycota</taxon>
        <taxon>Pezizomycotina</taxon>
        <taxon>Eurotiomycetes</taxon>
        <taxon>Eurotiomycetidae</taxon>
        <taxon>Eurotiales</taxon>
        <taxon>Aspergillaceae</taxon>
        <taxon>Penicillium</taxon>
    </lineage>
</organism>
<dbReference type="OrthoDB" id="10578257at2759"/>
<dbReference type="AlphaFoldDB" id="A0A9W9SDD5"/>
<protein>
    <submittedName>
        <fullName evidence="2">Uncharacterized protein</fullName>
    </submittedName>
</protein>
<evidence type="ECO:0000313" key="2">
    <source>
        <dbReference type="EMBL" id="KAJ5376325.1"/>
    </source>
</evidence>
<dbReference type="RefSeq" id="XP_056481355.1">
    <property type="nucleotide sequence ID" value="XM_056637848.1"/>
</dbReference>
<evidence type="ECO:0000313" key="3">
    <source>
        <dbReference type="Proteomes" id="UP001147747"/>
    </source>
</evidence>
<gene>
    <name evidence="2" type="ORF">N7509_013211</name>
</gene>
<reference evidence="2" key="2">
    <citation type="journal article" date="2023" name="IMA Fungus">
        <title>Comparative genomic study of the Penicillium genus elucidates a diverse pangenome and 15 lateral gene transfer events.</title>
        <authorList>
            <person name="Petersen C."/>
            <person name="Sorensen T."/>
            <person name="Nielsen M.R."/>
            <person name="Sondergaard T.E."/>
            <person name="Sorensen J.L."/>
            <person name="Fitzpatrick D.A."/>
            <person name="Frisvad J.C."/>
            <person name="Nielsen K.L."/>
        </authorList>
    </citation>
    <scope>NUCLEOTIDE SEQUENCE</scope>
    <source>
        <strain evidence="2">IBT 29677</strain>
    </source>
</reference>
<sequence>MECMIDQIAAIPKEQQVQSDLLQIQNSQAEAFHELLTKAQPRQAKKRPKPSLPHPEKFTTRT</sequence>
<dbReference type="GeneID" id="81376828"/>